<evidence type="ECO:0000313" key="3">
    <source>
        <dbReference type="Proteomes" id="UP000018733"/>
    </source>
</evidence>
<feature type="region of interest" description="Disordered" evidence="1">
    <location>
        <begin position="1"/>
        <end position="25"/>
    </location>
</feature>
<gene>
    <name evidence="2" type="ORF">W822_09600</name>
</gene>
<accession>V8QW09</accession>
<dbReference type="STRING" id="1424334.W822_09600"/>
<dbReference type="Proteomes" id="UP000018733">
    <property type="component" value="Unassembled WGS sequence"/>
</dbReference>
<reference evidence="2 3" key="1">
    <citation type="journal article" date="2014" name="Genome Announc.">
        <title>Draft Genome Sequence of Advenella kashmirensis Strain W13003, a Polycyclic Aromatic Hydrocarbon-Degrading Bacterium.</title>
        <authorList>
            <person name="Wang X."/>
            <person name="Jin D."/>
            <person name="Zhou L."/>
            <person name="Wu L."/>
            <person name="An W."/>
            <person name="Zhao L."/>
        </authorList>
    </citation>
    <scope>NUCLEOTIDE SEQUENCE [LARGE SCALE GENOMIC DNA]</scope>
    <source>
        <strain evidence="2 3">W13003</strain>
    </source>
</reference>
<dbReference type="HOGENOM" id="CLU_3003714_0_0_4"/>
<dbReference type="EMBL" id="AYXT01000009">
    <property type="protein sequence ID" value="ETF03505.1"/>
    <property type="molecule type" value="Genomic_DNA"/>
</dbReference>
<dbReference type="PATRIC" id="fig|1424334.3.peg.1928"/>
<evidence type="ECO:0000256" key="1">
    <source>
        <dbReference type="SAM" id="MobiDB-lite"/>
    </source>
</evidence>
<sequence>MLRKKRRKGQSGTPKQKPIVQRNKGGDRILRLLRRGKKNNKGRTLINSALFWVIIN</sequence>
<proteinExistence type="predicted"/>
<comment type="caution">
    <text evidence="2">The sequence shown here is derived from an EMBL/GenBank/DDBJ whole genome shotgun (WGS) entry which is preliminary data.</text>
</comment>
<name>V8QW09_9BURK</name>
<dbReference type="AlphaFoldDB" id="V8QW09"/>
<evidence type="ECO:0000313" key="2">
    <source>
        <dbReference type="EMBL" id="ETF03505.1"/>
    </source>
</evidence>
<keyword evidence="3" id="KW-1185">Reference proteome</keyword>
<organism evidence="2 3">
    <name type="scientific">Advenella kashmirensis W13003</name>
    <dbReference type="NCBI Taxonomy" id="1424334"/>
    <lineage>
        <taxon>Bacteria</taxon>
        <taxon>Pseudomonadati</taxon>
        <taxon>Pseudomonadota</taxon>
        <taxon>Betaproteobacteria</taxon>
        <taxon>Burkholderiales</taxon>
        <taxon>Alcaligenaceae</taxon>
    </lineage>
</organism>
<protein>
    <submittedName>
        <fullName evidence="2">Uncharacterized protein</fullName>
    </submittedName>
</protein>